<sequence length="409" mass="46390">MSVESLLESVEVQLYSESTVAKIWGIAKSKLDQMEPPTKMPEYSHGKYHFRDIDHWTAGFFPGSVAALLERRENYPEYFTPKVHPIKLEYAARWWSESLIDQAPRTDTHDLSFIIQPAFEREYKRCKSEKAFECLKTAAYALASRFDERVGVIRSWDTAVNKRYSFNDKESDFIVIIDNMCNLDMLYYVASITGDVRLSTIATTHALSTVKNHFRLPEWSTYHVVNYNPVNGLTKAKFTNQGYDDETTWARGQAWAVLGFAETYGWTKQKVFLEAAVGAAQYFLSRIGDDGVPAWDFDAPDPDIKDTSAAMITVLGLIKIFEHTGEKEHLNSGLKLLKDTIAYAYDGDAKISDDGKVDLGEVDAILKHATINNNPDTYERLVDHGLVYGDYYFLCIGNKLLELGLISKS</sequence>
<dbReference type="InterPro" id="IPR008928">
    <property type="entry name" value="6-hairpin_glycosidase_sf"/>
</dbReference>
<dbReference type="AlphaFoldDB" id="A0A1L0D619"/>
<dbReference type="SUPFAM" id="SSF48208">
    <property type="entry name" value="Six-hairpin glycosidases"/>
    <property type="match status" value="1"/>
</dbReference>
<protein>
    <submittedName>
        <fullName evidence="3">CIC11C00000000140</fullName>
    </submittedName>
</protein>
<dbReference type="PANTHER" id="PTHR36845">
    <property type="entry name" value="HYDROLASE, PUTATIVE (AFU_ORTHOLOGUE AFUA_7G05090)-RELATED"/>
    <property type="match status" value="1"/>
</dbReference>
<dbReference type="InterPro" id="IPR052369">
    <property type="entry name" value="UG_Glycosaminoglycan_Hydrolase"/>
</dbReference>
<dbReference type="OrthoDB" id="2317065at2759"/>
<dbReference type="Proteomes" id="UP000182334">
    <property type="component" value="Chromosome I"/>
</dbReference>
<dbReference type="GO" id="GO:0000272">
    <property type="term" value="P:polysaccharide catabolic process"/>
    <property type="evidence" value="ECO:0007669"/>
    <property type="project" value="TreeGrafter"/>
</dbReference>
<evidence type="ECO:0000313" key="3">
    <source>
        <dbReference type="EMBL" id="SGZ47225.1"/>
    </source>
</evidence>
<evidence type="ECO:0000256" key="1">
    <source>
        <dbReference type="ARBA" id="ARBA00022801"/>
    </source>
</evidence>
<dbReference type="STRING" id="45354.A0A1L0D619"/>
<proteinExistence type="inferred from homology"/>
<reference evidence="3 4" key="1">
    <citation type="submission" date="2016-10" db="EMBL/GenBank/DDBJ databases">
        <authorList>
            <person name="de Groot N.N."/>
        </authorList>
    </citation>
    <scope>NUCLEOTIDE SEQUENCE [LARGE SCALE GENOMIC DNA]</scope>
    <source>
        <strain evidence="3 4">CBS 141442</strain>
    </source>
</reference>
<name>A0A1L0D619_9ASCO</name>
<keyword evidence="4" id="KW-1185">Reference proteome</keyword>
<evidence type="ECO:0000256" key="2">
    <source>
        <dbReference type="ARBA" id="ARBA00038358"/>
    </source>
</evidence>
<comment type="similarity">
    <text evidence="2">Belongs to the glycosyl hydrolase 88 family.</text>
</comment>
<keyword evidence="1" id="KW-0378">Hydrolase</keyword>
<evidence type="ECO:0000313" key="4">
    <source>
        <dbReference type="Proteomes" id="UP000182334"/>
    </source>
</evidence>
<accession>A0A1L0D619</accession>
<dbReference type="EMBL" id="LT635756">
    <property type="protein sequence ID" value="SGZ47225.1"/>
    <property type="molecule type" value="Genomic_DNA"/>
</dbReference>
<gene>
    <name evidence="3" type="ORF">SAMEA4029010_CIC11G00000000140</name>
</gene>
<dbReference type="Gene3D" id="1.50.10.10">
    <property type="match status" value="1"/>
</dbReference>
<dbReference type="InterPro" id="IPR012341">
    <property type="entry name" value="6hp_glycosidase-like_sf"/>
</dbReference>
<organism evidence="3 4">
    <name type="scientific">Sungouiella intermedia</name>
    <dbReference type="NCBI Taxonomy" id="45354"/>
    <lineage>
        <taxon>Eukaryota</taxon>
        <taxon>Fungi</taxon>
        <taxon>Dikarya</taxon>
        <taxon>Ascomycota</taxon>
        <taxon>Saccharomycotina</taxon>
        <taxon>Pichiomycetes</taxon>
        <taxon>Metschnikowiaceae</taxon>
        <taxon>Sungouiella</taxon>
    </lineage>
</organism>
<dbReference type="PANTHER" id="PTHR36845:SF1">
    <property type="entry name" value="HYDROLASE, PUTATIVE (AFU_ORTHOLOGUE AFUA_7G05090)-RELATED"/>
    <property type="match status" value="1"/>
</dbReference>
<dbReference type="GO" id="GO:0052757">
    <property type="term" value="F:chondroitin hydrolase activity"/>
    <property type="evidence" value="ECO:0007669"/>
    <property type="project" value="TreeGrafter"/>
</dbReference>